<organism evidence="3 4">
    <name type="scientific">Acropora cervicornis</name>
    <name type="common">Staghorn coral</name>
    <dbReference type="NCBI Taxonomy" id="6130"/>
    <lineage>
        <taxon>Eukaryota</taxon>
        <taxon>Metazoa</taxon>
        <taxon>Cnidaria</taxon>
        <taxon>Anthozoa</taxon>
        <taxon>Hexacorallia</taxon>
        <taxon>Scleractinia</taxon>
        <taxon>Astrocoeniina</taxon>
        <taxon>Acroporidae</taxon>
        <taxon>Acropora</taxon>
    </lineage>
</organism>
<proteinExistence type="predicted"/>
<feature type="domain" description="Nephrocystin 3-like N-terminal" evidence="2">
    <location>
        <begin position="53"/>
        <end position="189"/>
    </location>
</feature>
<dbReference type="PANTHER" id="PTHR47691:SF3">
    <property type="entry name" value="HTH-TYPE TRANSCRIPTIONAL REGULATOR RV0890C-RELATED"/>
    <property type="match status" value="1"/>
</dbReference>
<dbReference type="SUPFAM" id="SSF52540">
    <property type="entry name" value="P-loop containing nucleoside triphosphate hydrolases"/>
    <property type="match status" value="1"/>
</dbReference>
<sequence length="437" mass="50388">MPLRILSDFHPRVLNHSLQVLSKLRDEFPYFVNRKTDELSYIVECLDPENKQCQGVFIDGAPGIGKTILATEAANKLRRDNRHVLVAYIDCKDINSFESFAGTVIEQICRSPSVNDPAAEIKKRLVASKGYFYTLFLDNFECFLDENNNQQENQPSTAAARSRNCRKKVLSFIGEIANCPTNIKFLVTSSEKVPFLPMLVTEAIHLNPFDKDESSTLLKKVRRDDKTSDEKSEKLCEICSGIPLVLHTLMSSQEDLTGFLDYFEKSNPKKRANFLWKMKTVPPEKKIGFCLELCFQRLTPQVQVTLLRLCLYRGLFSPDKAAKIFCSSTSSEDDLRENVLELGRCNLLHRQKFQGTNKYTFLWVIREYFKDKANEERYREEIQHARGLLIDYLISFLKETFKVFLGKNSVKSAIEEFSAEKENVMQLVEWIDKGEMD</sequence>
<evidence type="ECO:0000313" key="4">
    <source>
        <dbReference type="Proteomes" id="UP001249851"/>
    </source>
</evidence>
<dbReference type="Gene3D" id="3.40.50.300">
    <property type="entry name" value="P-loop containing nucleotide triphosphate hydrolases"/>
    <property type="match status" value="1"/>
</dbReference>
<dbReference type="Proteomes" id="UP001249851">
    <property type="component" value="Unassembled WGS sequence"/>
</dbReference>
<evidence type="ECO:0000256" key="1">
    <source>
        <dbReference type="ARBA" id="ARBA00022737"/>
    </source>
</evidence>
<dbReference type="AlphaFoldDB" id="A0AAD9V6X8"/>
<dbReference type="PANTHER" id="PTHR47691">
    <property type="entry name" value="REGULATOR-RELATED"/>
    <property type="match status" value="1"/>
</dbReference>
<dbReference type="Pfam" id="PF24883">
    <property type="entry name" value="NPHP3_N"/>
    <property type="match status" value="1"/>
</dbReference>
<keyword evidence="1" id="KW-0677">Repeat</keyword>
<keyword evidence="4" id="KW-1185">Reference proteome</keyword>
<dbReference type="EMBL" id="JARQWQ010000027">
    <property type="protein sequence ID" value="KAK2563000.1"/>
    <property type="molecule type" value="Genomic_DNA"/>
</dbReference>
<evidence type="ECO:0000259" key="2">
    <source>
        <dbReference type="Pfam" id="PF24883"/>
    </source>
</evidence>
<dbReference type="InterPro" id="IPR027417">
    <property type="entry name" value="P-loop_NTPase"/>
</dbReference>
<reference evidence="3" key="1">
    <citation type="journal article" date="2023" name="G3 (Bethesda)">
        <title>Whole genome assembly and annotation of the endangered Caribbean coral Acropora cervicornis.</title>
        <authorList>
            <person name="Selwyn J.D."/>
            <person name="Vollmer S.V."/>
        </authorList>
    </citation>
    <scope>NUCLEOTIDE SEQUENCE</scope>
    <source>
        <strain evidence="3">K2</strain>
    </source>
</reference>
<dbReference type="InterPro" id="IPR056884">
    <property type="entry name" value="NPHP3-like_N"/>
</dbReference>
<gene>
    <name evidence="3" type="ORF">P5673_014001</name>
</gene>
<accession>A0AAD9V6X8</accession>
<reference evidence="3" key="2">
    <citation type="journal article" date="2023" name="Science">
        <title>Genomic signatures of disease resistance in endangered staghorn corals.</title>
        <authorList>
            <person name="Vollmer S.V."/>
            <person name="Selwyn J.D."/>
            <person name="Despard B.A."/>
            <person name="Roesel C.L."/>
        </authorList>
    </citation>
    <scope>NUCLEOTIDE SEQUENCE</scope>
    <source>
        <strain evidence="3">K2</strain>
    </source>
</reference>
<comment type="caution">
    <text evidence="3">The sequence shown here is derived from an EMBL/GenBank/DDBJ whole genome shotgun (WGS) entry which is preliminary data.</text>
</comment>
<name>A0AAD9V6X8_ACRCE</name>
<protein>
    <recommendedName>
        <fullName evidence="2">Nephrocystin 3-like N-terminal domain-containing protein</fullName>
    </recommendedName>
</protein>
<evidence type="ECO:0000313" key="3">
    <source>
        <dbReference type="EMBL" id="KAK2563000.1"/>
    </source>
</evidence>